<keyword evidence="3" id="KW-1185">Reference proteome</keyword>
<reference evidence="2 3" key="1">
    <citation type="submission" date="2024-01" db="EMBL/GenBank/DDBJ databases">
        <title>Genome assemblies of Stephania.</title>
        <authorList>
            <person name="Yang L."/>
        </authorList>
    </citation>
    <scope>NUCLEOTIDE SEQUENCE [LARGE SCALE GENOMIC DNA]</scope>
    <source>
        <strain evidence="2">YNDBR</strain>
        <tissue evidence="2">Leaf</tissue>
    </source>
</reference>
<feature type="transmembrane region" description="Helical" evidence="1">
    <location>
        <begin position="49"/>
        <end position="72"/>
    </location>
</feature>
<dbReference type="EMBL" id="JBBNAF010000010">
    <property type="protein sequence ID" value="KAK9107790.1"/>
    <property type="molecule type" value="Genomic_DNA"/>
</dbReference>
<accession>A0AAP0I3N3</accession>
<name>A0AAP0I3N3_9MAGN</name>
<sequence>MVGGVERRDKGAATVLGGGGGGVAVKAAAVGDGEALRARAMRLMSMQDFAVLGLACVVIFAIGFSVSSTSLLELIDVAKAYRAQSKQMLMPFKEDKLVDELVGMDNGELERKMEKQRA</sequence>
<protein>
    <submittedName>
        <fullName evidence="2">Uncharacterized protein</fullName>
    </submittedName>
</protein>
<evidence type="ECO:0000313" key="2">
    <source>
        <dbReference type="EMBL" id="KAK9107790.1"/>
    </source>
</evidence>
<organism evidence="2 3">
    <name type="scientific">Stephania yunnanensis</name>
    <dbReference type="NCBI Taxonomy" id="152371"/>
    <lineage>
        <taxon>Eukaryota</taxon>
        <taxon>Viridiplantae</taxon>
        <taxon>Streptophyta</taxon>
        <taxon>Embryophyta</taxon>
        <taxon>Tracheophyta</taxon>
        <taxon>Spermatophyta</taxon>
        <taxon>Magnoliopsida</taxon>
        <taxon>Ranunculales</taxon>
        <taxon>Menispermaceae</taxon>
        <taxon>Menispermoideae</taxon>
        <taxon>Cissampelideae</taxon>
        <taxon>Stephania</taxon>
    </lineage>
</organism>
<proteinExistence type="predicted"/>
<dbReference type="Proteomes" id="UP001420932">
    <property type="component" value="Unassembled WGS sequence"/>
</dbReference>
<gene>
    <name evidence="2" type="ORF">Syun_023801</name>
</gene>
<evidence type="ECO:0000313" key="3">
    <source>
        <dbReference type="Proteomes" id="UP001420932"/>
    </source>
</evidence>
<keyword evidence="1" id="KW-0472">Membrane</keyword>
<evidence type="ECO:0000256" key="1">
    <source>
        <dbReference type="SAM" id="Phobius"/>
    </source>
</evidence>
<keyword evidence="1" id="KW-0812">Transmembrane</keyword>
<comment type="caution">
    <text evidence="2">The sequence shown here is derived from an EMBL/GenBank/DDBJ whole genome shotgun (WGS) entry which is preliminary data.</text>
</comment>
<dbReference type="AlphaFoldDB" id="A0AAP0I3N3"/>
<keyword evidence="1" id="KW-1133">Transmembrane helix</keyword>